<dbReference type="EMBL" id="JNFA01000011">
    <property type="protein sequence ID" value="KGL42872.1"/>
    <property type="molecule type" value="Genomic_DNA"/>
</dbReference>
<feature type="transmembrane region" description="Helical" evidence="1">
    <location>
        <begin position="16"/>
        <end position="34"/>
    </location>
</feature>
<protein>
    <recommendedName>
        <fullName evidence="4">Permease</fullName>
    </recommendedName>
</protein>
<dbReference type="InterPro" id="IPR053046">
    <property type="entry name" value="ABC-5_transporter"/>
</dbReference>
<keyword evidence="1" id="KW-0812">Transmembrane</keyword>
<dbReference type="STRING" id="1552123.EP57_05310"/>
<keyword evidence="3" id="KW-1185">Reference proteome</keyword>
<dbReference type="AlphaFoldDB" id="A0A099WCZ0"/>
<sequence>MREKGLWYKEWRGIRWMVPCVLLAFLLAFMVGFVNEANSWKENNAHYHSAEFLESQKVDADFAMTDKEIKDDLTVRYLAHETKLAHEDQYTYFFLGFTVGVPFTLTLIFSVVFGACLVILERYTRGDHFTALLPYSKKAIFGVKVLLGVIVITVGYFVSLGLGLLYFTTHVPAEFIDFDLQKLWMDILGSWLAYLILFLVPIVAGYLSGTALGGILLTIGAFLLPSVVLQFSMNVHQHVYDGKTGQLSYWSDYFRVFEPFGFVRPAYVPLVLQVVVLCGLVLIGLWAVVRESLETNGRLFVYPKMRVWMLVIGSSIVGMLVANMIQTFAKLSDSLGFLLFIAIFIVIMGICVWNGARFIFGKRL</sequence>
<dbReference type="eggNOG" id="ENOG502ZDT6">
    <property type="taxonomic scope" value="Bacteria"/>
</dbReference>
<organism evidence="2 3">
    <name type="scientific">Listeria booriae</name>
    <dbReference type="NCBI Taxonomy" id="1552123"/>
    <lineage>
        <taxon>Bacteria</taxon>
        <taxon>Bacillati</taxon>
        <taxon>Bacillota</taxon>
        <taxon>Bacilli</taxon>
        <taxon>Bacillales</taxon>
        <taxon>Listeriaceae</taxon>
        <taxon>Listeria</taxon>
    </lineage>
</organism>
<feature type="transmembrane region" description="Helical" evidence="1">
    <location>
        <begin position="335"/>
        <end position="356"/>
    </location>
</feature>
<keyword evidence="1" id="KW-0472">Membrane</keyword>
<reference evidence="2 3" key="1">
    <citation type="submission" date="2014-05" db="EMBL/GenBank/DDBJ databases">
        <title>Novel Listeriaceae from food processing environments.</title>
        <authorList>
            <person name="den Bakker H.C."/>
        </authorList>
    </citation>
    <scope>NUCLEOTIDE SEQUENCE [LARGE SCALE GENOMIC DNA]</scope>
    <source>
        <strain evidence="2 3">FSL A5-0281</strain>
    </source>
</reference>
<dbReference type="PANTHER" id="PTHR39177:SF1">
    <property type="entry name" value="ABC TRANSPORTER PERMEASE YTRC-RELATED"/>
    <property type="match status" value="1"/>
</dbReference>
<dbReference type="PANTHER" id="PTHR39177">
    <property type="entry name" value="ABC TRANSPORTER PERMEASE YTRC-RELATED"/>
    <property type="match status" value="1"/>
</dbReference>
<dbReference type="OrthoDB" id="2658554at2"/>
<feature type="transmembrane region" description="Helical" evidence="1">
    <location>
        <begin position="307"/>
        <end position="329"/>
    </location>
</feature>
<dbReference type="Proteomes" id="UP000029844">
    <property type="component" value="Unassembled WGS sequence"/>
</dbReference>
<dbReference type="GeneID" id="58716805"/>
<feature type="transmembrane region" description="Helical" evidence="1">
    <location>
        <begin position="187"/>
        <end position="207"/>
    </location>
</feature>
<comment type="caution">
    <text evidence="2">The sequence shown here is derived from an EMBL/GenBank/DDBJ whole genome shotgun (WGS) entry which is preliminary data.</text>
</comment>
<evidence type="ECO:0008006" key="4">
    <source>
        <dbReference type="Google" id="ProtNLM"/>
    </source>
</evidence>
<gene>
    <name evidence="2" type="ORF">EP57_05310</name>
</gene>
<name>A0A099WCZ0_9LIST</name>
<evidence type="ECO:0000313" key="2">
    <source>
        <dbReference type="EMBL" id="KGL42872.1"/>
    </source>
</evidence>
<accession>A0A099WCZ0</accession>
<feature type="transmembrane region" description="Helical" evidence="1">
    <location>
        <begin position="266"/>
        <end position="287"/>
    </location>
</feature>
<feature type="transmembrane region" description="Helical" evidence="1">
    <location>
        <begin position="92"/>
        <end position="120"/>
    </location>
</feature>
<proteinExistence type="predicted"/>
<keyword evidence="1" id="KW-1133">Transmembrane helix</keyword>
<evidence type="ECO:0000256" key="1">
    <source>
        <dbReference type="SAM" id="Phobius"/>
    </source>
</evidence>
<feature type="transmembrane region" description="Helical" evidence="1">
    <location>
        <begin position="141"/>
        <end position="167"/>
    </location>
</feature>
<evidence type="ECO:0000313" key="3">
    <source>
        <dbReference type="Proteomes" id="UP000029844"/>
    </source>
</evidence>
<feature type="transmembrane region" description="Helical" evidence="1">
    <location>
        <begin position="214"/>
        <end position="233"/>
    </location>
</feature>
<dbReference type="RefSeq" id="WP_036084780.1">
    <property type="nucleotide sequence ID" value="NZ_CBCSHQ010000001.1"/>
</dbReference>